<comment type="caution">
    <text evidence="4">The sequence shown here is derived from an EMBL/GenBank/DDBJ whole genome shotgun (WGS) entry which is preliminary data.</text>
</comment>
<dbReference type="InterPro" id="IPR012347">
    <property type="entry name" value="Ferritin-like"/>
</dbReference>
<organism evidence="4 5">
    <name type="scientific">Rhodococcus artemisiae</name>
    <dbReference type="NCBI Taxonomy" id="714159"/>
    <lineage>
        <taxon>Bacteria</taxon>
        <taxon>Bacillati</taxon>
        <taxon>Actinomycetota</taxon>
        <taxon>Actinomycetes</taxon>
        <taxon>Mycobacteriales</taxon>
        <taxon>Nocardiaceae</taxon>
        <taxon>Rhodococcus</taxon>
    </lineage>
</organism>
<evidence type="ECO:0000256" key="1">
    <source>
        <dbReference type="SAM" id="MobiDB-lite"/>
    </source>
</evidence>
<evidence type="ECO:0000313" key="4">
    <source>
        <dbReference type="EMBL" id="MEE2061930.1"/>
    </source>
</evidence>
<dbReference type="PANTHER" id="PTHR36933">
    <property type="entry name" value="SLL0788 PROTEIN"/>
    <property type="match status" value="1"/>
</dbReference>
<dbReference type="PANTHER" id="PTHR36933:SF1">
    <property type="entry name" value="SLL0788 PROTEIN"/>
    <property type="match status" value="1"/>
</dbReference>
<proteinExistence type="predicted"/>
<sequence>MSASDDLSRDSADHTPGIGHRRTVLVLAAVIALAVGFLLGFLARIPLEGSRPADPTAGSVDVGFCQDMTVHHNQAIEMSAIAVTSSQDQYVRNLAYDILTTQQNQVGQMEGWLTMWGQPPLPSGPYMEWMSGDSGHSHGGTSDDHGHGSDGMAGADGMATMPGMASSEDLANLRAATGVEQDVLFLQLMLRHHEGGLPMMEYGAQYASESVVRGLAQKMVDTQTSESQLMTSMLAERGAEPLPMN</sequence>
<evidence type="ECO:0000256" key="2">
    <source>
        <dbReference type="SAM" id="Phobius"/>
    </source>
</evidence>
<feature type="compositionally biased region" description="Low complexity" evidence="1">
    <location>
        <begin position="150"/>
        <end position="163"/>
    </location>
</feature>
<accession>A0ABU7LK98</accession>
<protein>
    <submittedName>
        <fullName evidence="4">DUF305 domain-containing protein</fullName>
    </submittedName>
</protein>
<evidence type="ECO:0000313" key="5">
    <source>
        <dbReference type="Proteomes" id="UP001336020"/>
    </source>
</evidence>
<keyword evidence="2" id="KW-0472">Membrane</keyword>
<dbReference type="EMBL" id="JAUTXY010000024">
    <property type="protein sequence ID" value="MEE2061930.1"/>
    <property type="molecule type" value="Genomic_DNA"/>
</dbReference>
<keyword evidence="5" id="KW-1185">Reference proteome</keyword>
<evidence type="ECO:0000259" key="3">
    <source>
        <dbReference type="Pfam" id="PF03713"/>
    </source>
</evidence>
<dbReference type="Gene3D" id="1.20.1260.10">
    <property type="match status" value="1"/>
</dbReference>
<feature type="region of interest" description="Disordered" evidence="1">
    <location>
        <begin position="131"/>
        <end position="163"/>
    </location>
</feature>
<keyword evidence="2" id="KW-0812">Transmembrane</keyword>
<gene>
    <name evidence="4" type="ORF">Q7514_30830</name>
</gene>
<feature type="transmembrane region" description="Helical" evidence="2">
    <location>
        <begin position="24"/>
        <end position="43"/>
    </location>
</feature>
<name>A0ABU7LK98_9NOCA</name>
<keyword evidence="2" id="KW-1133">Transmembrane helix</keyword>
<dbReference type="Pfam" id="PF03713">
    <property type="entry name" value="DUF305"/>
    <property type="match status" value="1"/>
</dbReference>
<feature type="domain" description="DUF305" evidence="3">
    <location>
        <begin position="61"/>
        <end position="234"/>
    </location>
</feature>
<reference evidence="4 5" key="1">
    <citation type="submission" date="2023-07" db="EMBL/GenBank/DDBJ databases">
        <authorList>
            <person name="Girao M."/>
            <person name="Carvalho M.F."/>
        </authorList>
    </citation>
    <scope>NUCLEOTIDE SEQUENCE [LARGE SCALE GENOMIC DNA]</scope>
    <source>
        <strain evidence="4 5">YIM65754</strain>
    </source>
</reference>
<dbReference type="Proteomes" id="UP001336020">
    <property type="component" value="Unassembled WGS sequence"/>
</dbReference>
<dbReference type="InterPro" id="IPR005183">
    <property type="entry name" value="DUF305_CopM-like"/>
</dbReference>
<dbReference type="RefSeq" id="WP_330137064.1">
    <property type="nucleotide sequence ID" value="NZ_JAUTXY010000024.1"/>
</dbReference>